<keyword evidence="4" id="KW-1185">Reference proteome</keyword>
<keyword evidence="1" id="KW-0472">Membrane</keyword>
<dbReference type="PROSITE" id="PS50234">
    <property type="entry name" value="VWFA"/>
    <property type="match status" value="1"/>
</dbReference>
<dbReference type="RefSeq" id="WP_092048309.1">
    <property type="nucleotide sequence ID" value="NZ_FOQD01000003.1"/>
</dbReference>
<dbReference type="Pfam" id="PF00092">
    <property type="entry name" value="VWA"/>
    <property type="match status" value="1"/>
</dbReference>
<feature type="domain" description="VWFA" evidence="2">
    <location>
        <begin position="168"/>
        <end position="312"/>
    </location>
</feature>
<dbReference type="SUPFAM" id="SSF53300">
    <property type="entry name" value="vWA-like"/>
    <property type="match status" value="1"/>
</dbReference>
<sequence>MWAYLRGGNASAMVISAAVHGLALLAFSFYKFTAHIISPDNVVVETVLADERNQQEFDQDLNLDTRVSENLSMQSGGMVSTGIGGMAGSGTATMAQAKIGESEIMKGASDLRVVSIGDISIPGVGEMNLDLGEGQVKGEAGSRVEGYGAAMGVVTKEILRMMRKEPIIAVWLFDASASLADDRKEISENVEKIYKELKIASDEAKTRNMKFSPLETMICSLGSEKKNLLPAPTSDLEAIRKAIASIPNDDSGEEKTYFAISKAIDEFAPLAARSNRKLALFVVTDETGDDDNQLEEVITKTDKFKVPVYFMGREAIFGSPNAHILWVDPKTSVRHHIRVHRGPETPFPECLQFDGLHGRWDSHSSGFGSYGQVRLAKQSGGIFFLLGGQEASLIGAGARDSRKFDDLAMKEYEPQLLGRRDYEQARNKSEFRSGIWQVINALDPAQDNQMNLKVERFPLDPIEFQKDRDLYFGRCLRDLTKVNEAIKRMEQIEKLREKENEPRWRAAYDLAYAQLLAFRVREFQYLLIMDQHAKDKPQVKDSKSNEWYFSYTQKLLEPTPEQVRATKVDMKELEAQKTLAIKLLDQVIKTNPGTPWERVARLEKGNGFGLELRERYRDPREYEGKDVPKF</sequence>
<evidence type="ECO:0000256" key="1">
    <source>
        <dbReference type="SAM" id="Phobius"/>
    </source>
</evidence>
<keyword evidence="1" id="KW-1133">Transmembrane helix</keyword>
<dbReference type="STRING" id="1576369.SAMN05421753_103293"/>
<name>A0A1I3DL24_9PLAN</name>
<dbReference type="OrthoDB" id="239512at2"/>
<dbReference type="Gene3D" id="3.40.50.410">
    <property type="entry name" value="von Willebrand factor, type A domain"/>
    <property type="match status" value="1"/>
</dbReference>
<keyword evidence="1" id="KW-0812">Transmembrane</keyword>
<protein>
    <recommendedName>
        <fullName evidence="2">VWFA domain-containing protein</fullName>
    </recommendedName>
</protein>
<dbReference type="Proteomes" id="UP000199518">
    <property type="component" value="Unassembled WGS sequence"/>
</dbReference>
<dbReference type="InterPro" id="IPR036465">
    <property type="entry name" value="vWFA_dom_sf"/>
</dbReference>
<evidence type="ECO:0000313" key="3">
    <source>
        <dbReference type="EMBL" id="SFH87191.1"/>
    </source>
</evidence>
<evidence type="ECO:0000259" key="2">
    <source>
        <dbReference type="PROSITE" id="PS50234"/>
    </source>
</evidence>
<dbReference type="InterPro" id="IPR002035">
    <property type="entry name" value="VWF_A"/>
</dbReference>
<feature type="transmembrane region" description="Helical" evidence="1">
    <location>
        <begin position="12"/>
        <end position="30"/>
    </location>
</feature>
<proteinExistence type="predicted"/>
<accession>A0A1I3DL24</accession>
<dbReference type="AlphaFoldDB" id="A0A1I3DL24"/>
<reference evidence="4" key="1">
    <citation type="submission" date="2016-10" db="EMBL/GenBank/DDBJ databases">
        <authorList>
            <person name="Varghese N."/>
            <person name="Submissions S."/>
        </authorList>
    </citation>
    <scope>NUCLEOTIDE SEQUENCE [LARGE SCALE GENOMIC DNA]</scope>
    <source>
        <strain evidence="4">DSM 26348</strain>
    </source>
</reference>
<gene>
    <name evidence="3" type="ORF">SAMN05421753_103293</name>
</gene>
<organism evidence="3 4">
    <name type="scientific">Planctomicrobium piriforme</name>
    <dbReference type="NCBI Taxonomy" id="1576369"/>
    <lineage>
        <taxon>Bacteria</taxon>
        <taxon>Pseudomonadati</taxon>
        <taxon>Planctomycetota</taxon>
        <taxon>Planctomycetia</taxon>
        <taxon>Planctomycetales</taxon>
        <taxon>Planctomycetaceae</taxon>
        <taxon>Planctomicrobium</taxon>
    </lineage>
</organism>
<evidence type="ECO:0000313" key="4">
    <source>
        <dbReference type="Proteomes" id="UP000199518"/>
    </source>
</evidence>
<dbReference type="EMBL" id="FOQD01000003">
    <property type="protein sequence ID" value="SFH87191.1"/>
    <property type="molecule type" value="Genomic_DNA"/>
</dbReference>